<dbReference type="PANTHER" id="PTHR11014:SF63">
    <property type="entry name" value="METALLOPEPTIDASE, PUTATIVE (AFU_ORTHOLOGUE AFUA_6G09600)-RELATED"/>
    <property type="match status" value="1"/>
</dbReference>
<dbReference type="GO" id="GO:0010179">
    <property type="term" value="F:IAA-Ala conjugate hydrolase activity"/>
    <property type="evidence" value="ECO:0007669"/>
    <property type="project" value="TreeGrafter"/>
</dbReference>
<protein>
    <submittedName>
        <fullName evidence="4">IAA-amino acid hydrolase ILR1-like 3</fullName>
    </submittedName>
</protein>
<dbReference type="GO" id="GO:0005783">
    <property type="term" value="C:endoplasmic reticulum"/>
    <property type="evidence" value="ECO:0007669"/>
    <property type="project" value="TreeGrafter"/>
</dbReference>
<evidence type="ECO:0000256" key="2">
    <source>
        <dbReference type="PIRSR" id="PIRSR005962-1"/>
    </source>
</evidence>
<gene>
    <name evidence="4" type="ORF">FCM35_KLT00474</name>
</gene>
<dbReference type="Proteomes" id="UP000623129">
    <property type="component" value="Unassembled WGS sequence"/>
</dbReference>
<dbReference type="SUPFAM" id="SSF53187">
    <property type="entry name" value="Zn-dependent exopeptidases"/>
    <property type="match status" value="1"/>
</dbReference>
<evidence type="ECO:0000313" key="5">
    <source>
        <dbReference type="Proteomes" id="UP000623129"/>
    </source>
</evidence>
<dbReference type="Pfam" id="PF07687">
    <property type="entry name" value="M20_dimer"/>
    <property type="match status" value="1"/>
</dbReference>
<keyword evidence="2" id="KW-0464">Manganese</keyword>
<dbReference type="GO" id="GO:0046872">
    <property type="term" value="F:metal ion binding"/>
    <property type="evidence" value="ECO:0007669"/>
    <property type="project" value="UniProtKB-KW"/>
</dbReference>
<dbReference type="Gene3D" id="3.40.630.10">
    <property type="entry name" value="Zn peptidases"/>
    <property type="match status" value="2"/>
</dbReference>
<evidence type="ECO:0000256" key="1">
    <source>
        <dbReference type="ARBA" id="ARBA00003007"/>
    </source>
</evidence>
<comment type="cofactor">
    <cofactor evidence="2">
        <name>Mn(2+)</name>
        <dbReference type="ChEBI" id="CHEBI:29035"/>
    </cofactor>
    <text evidence="2">The Mn(2+) ion enhances activity.</text>
</comment>
<keyword evidence="2" id="KW-0479">Metal-binding</keyword>
<feature type="binding site" evidence="2">
    <location>
        <position position="92"/>
    </location>
    <ligand>
        <name>Mn(2+)</name>
        <dbReference type="ChEBI" id="CHEBI:29035"/>
        <label>2</label>
    </ligand>
</feature>
<dbReference type="AlphaFoldDB" id="A0A833RMT4"/>
<dbReference type="InterPro" id="IPR036264">
    <property type="entry name" value="Bact_exopeptidase_dim_dom"/>
</dbReference>
<dbReference type="NCBIfam" id="TIGR01891">
    <property type="entry name" value="amidohydrolases"/>
    <property type="match status" value="1"/>
</dbReference>
<reference evidence="4" key="1">
    <citation type="submission" date="2020-01" db="EMBL/GenBank/DDBJ databases">
        <title>Genome sequence of Kobresia littledalei, the first chromosome-level genome in the family Cyperaceae.</title>
        <authorList>
            <person name="Qu G."/>
        </authorList>
    </citation>
    <scope>NUCLEOTIDE SEQUENCE</scope>
    <source>
        <strain evidence="4">C.B.Clarke</strain>
        <tissue evidence="4">Leaf</tissue>
    </source>
</reference>
<dbReference type="Pfam" id="PF01546">
    <property type="entry name" value="Peptidase_M20"/>
    <property type="match status" value="1"/>
</dbReference>
<feature type="binding site" evidence="2">
    <location>
        <position position="150"/>
    </location>
    <ligand>
        <name>Mn(2+)</name>
        <dbReference type="ChEBI" id="CHEBI:29035"/>
        <label>2</label>
    </ligand>
</feature>
<dbReference type="EMBL" id="SWLB01000001">
    <property type="protein sequence ID" value="KAF3341836.1"/>
    <property type="molecule type" value="Genomic_DNA"/>
</dbReference>
<feature type="binding site" evidence="2">
    <location>
        <position position="90"/>
    </location>
    <ligand>
        <name>Mn(2+)</name>
        <dbReference type="ChEBI" id="CHEBI:29035"/>
        <label>2</label>
    </ligand>
</feature>
<sequence>MLQSLLDKANDVEFTDWLVSVRRRIHQWPELAFEEVRTNELIRFELDQLGIEYTTPVAQTGLVATIGSGSGPEMVEWEYKSKVDGKMHACGHDLHVTMLLGAAKLLQQRQHQLKGSVKLIFQPGEEGHAGAYHMIKEGALKDVQAAFALHVNPLQPVGHIGAKPGPLLAASGRFRATVTGKGGHGAFPHEAIDPVVPMAFAIIALQPLVSRETNPLDSSVVSVGFVKAGNETQATIHRCTATIDFMENTLIPYPPLINDESVYEHVRSVGERLLGGPQYVHLAAPAMAAEDFSFMAQEIPAAMFYIGVAPESMDQINAHEKNNENKTKTSKSSTTH</sequence>
<comment type="function">
    <text evidence="1">Hydrolyzes certain amino acid conjugates of the plant growth regulator indole-3-acetic acid (IAA).</text>
</comment>
<evidence type="ECO:0000313" key="4">
    <source>
        <dbReference type="EMBL" id="KAF3341836.1"/>
    </source>
</evidence>
<feature type="binding site" evidence="2">
    <location>
        <position position="126"/>
    </location>
    <ligand>
        <name>Mn(2+)</name>
        <dbReference type="ChEBI" id="CHEBI:29035"/>
        <label>2</label>
    </ligand>
</feature>
<accession>A0A833RMT4</accession>
<dbReference type="OrthoDB" id="6119954at2759"/>
<feature type="binding site" evidence="2">
    <location>
        <position position="319"/>
    </location>
    <ligand>
        <name>Mn(2+)</name>
        <dbReference type="ChEBI" id="CHEBI:29035"/>
        <label>2</label>
    </ligand>
</feature>
<dbReference type="SUPFAM" id="SSF55031">
    <property type="entry name" value="Bacterial exopeptidase dimerisation domain"/>
    <property type="match status" value="1"/>
</dbReference>
<name>A0A833RMT4_9POAL</name>
<dbReference type="PANTHER" id="PTHR11014">
    <property type="entry name" value="PEPTIDASE M20 FAMILY MEMBER"/>
    <property type="match status" value="1"/>
</dbReference>
<evidence type="ECO:0000259" key="3">
    <source>
        <dbReference type="Pfam" id="PF07687"/>
    </source>
</evidence>
<dbReference type="PIRSF" id="PIRSF005962">
    <property type="entry name" value="Pept_M20D_amidohydro"/>
    <property type="match status" value="1"/>
</dbReference>
<dbReference type="InterPro" id="IPR011650">
    <property type="entry name" value="Peptidase_M20_dimer"/>
</dbReference>
<dbReference type="Gene3D" id="3.30.70.360">
    <property type="match status" value="2"/>
</dbReference>
<dbReference type="InterPro" id="IPR017439">
    <property type="entry name" value="Amidohydrolase"/>
</dbReference>
<feature type="domain" description="Peptidase M20 dimerisation" evidence="3">
    <location>
        <begin position="173"/>
        <end position="247"/>
    </location>
</feature>
<proteinExistence type="predicted"/>
<keyword evidence="5" id="KW-1185">Reference proteome</keyword>
<keyword evidence="4" id="KW-0378">Hydrolase</keyword>
<dbReference type="GO" id="GO:0009850">
    <property type="term" value="P:auxin metabolic process"/>
    <property type="evidence" value="ECO:0007669"/>
    <property type="project" value="TreeGrafter"/>
</dbReference>
<comment type="caution">
    <text evidence="4">The sequence shown here is derived from an EMBL/GenBank/DDBJ whole genome shotgun (WGS) entry which is preliminary data.</text>
</comment>
<organism evidence="4 5">
    <name type="scientific">Carex littledalei</name>
    <dbReference type="NCBI Taxonomy" id="544730"/>
    <lineage>
        <taxon>Eukaryota</taxon>
        <taxon>Viridiplantae</taxon>
        <taxon>Streptophyta</taxon>
        <taxon>Embryophyta</taxon>
        <taxon>Tracheophyta</taxon>
        <taxon>Spermatophyta</taxon>
        <taxon>Magnoliopsida</taxon>
        <taxon>Liliopsida</taxon>
        <taxon>Poales</taxon>
        <taxon>Cyperaceae</taxon>
        <taxon>Cyperoideae</taxon>
        <taxon>Cariceae</taxon>
        <taxon>Carex</taxon>
        <taxon>Carex subgen. Euthyceras</taxon>
    </lineage>
</organism>
<dbReference type="InterPro" id="IPR002933">
    <property type="entry name" value="Peptidase_M20"/>
</dbReference>